<comment type="catalytic activity">
    <reaction evidence="12">
        <text>L-tyrosyl-[glycogenin] + UDP-alpha-D-glucose = alpha-D-glucosyl-L-tyrosyl-[glycogenin] + UDP + H(+)</text>
        <dbReference type="Rhea" id="RHEA:23360"/>
        <dbReference type="Rhea" id="RHEA-COMP:14604"/>
        <dbReference type="Rhea" id="RHEA-COMP:14605"/>
        <dbReference type="ChEBI" id="CHEBI:15378"/>
        <dbReference type="ChEBI" id="CHEBI:46858"/>
        <dbReference type="ChEBI" id="CHEBI:58223"/>
        <dbReference type="ChEBI" id="CHEBI:58885"/>
        <dbReference type="ChEBI" id="CHEBI:140573"/>
        <dbReference type="EC" id="2.4.1.186"/>
    </reaction>
</comment>
<name>A0A0V1Q2W5_9ASCO</name>
<evidence type="ECO:0000313" key="15">
    <source>
        <dbReference type="EMBL" id="KSA02875.1"/>
    </source>
</evidence>
<dbReference type="GO" id="GO:0008466">
    <property type="term" value="F:glycogenin glucosyltransferase activity"/>
    <property type="evidence" value="ECO:0007669"/>
    <property type="project" value="UniProtKB-EC"/>
</dbReference>
<dbReference type="FunFam" id="3.90.550.10:FF:000092">
    <property type="entry name" value="Glycogenin 2"/>
    <property type="match status" value="1"/>
</dbReference>
<protein>
    <recommendedName>
        <fullName evidence="10">glycogenin glucosyltransferase</fullName>
        <ecNumber evidence="10">2.4.1.186</ecNumber>
    </recommendedName>
</protein>
<keyword evidence="5" id="KW-0479">Metal-binding</keyword>
<evidence type="ECO:0000256" key="9">
    <source>
        <dbReference type="ARBA" id="ARBA00038162"/>
    </source>
</evidence>
<feature type="compositionally biased region" description="Basic and acidic residues" evidence="14">
    <location>
        <begin position="370"/>
        <end position="380"/>
    </location>
</feature>
<gene>
    <name evidence="15" type="ORF">AC631_01355</name>
</gene>
<evidence type="ECO:0000256" key="5">
    <source>
        <dbReference type="ARBA" id="ARBA00022723"/>
    </source>
</evidence>
<reference evidence="15 16" key="1">
    <citation type="submission" date="2015-11" db="EMBL/GenBank/DDBJ databases">
        <title>The genome of Debaryomyces fabryi.</title>
        <authorList>
            <person name="Tafer H."/>
            <person name="Lopandic K."/>
        </authorList>
    </citation>
    <scope>NUCLEOTIDE SEQUENCE [LARGE SCALE GENOMIC DNA]</scope>
    <source>
        <strain evidence="15 16">CBS 789</strain>
    </source>
</reference>
<feature type="compositionally biased region" description="Polar residues" evidence="14">
    <location>
        <begin position="322"/>
        <end position="333"/>
    </location>
</feature>
<evidence type="ECO:0000256" key="11">
    <source>
        <dbReference type="ARBA" id="ARBA00050886"/>
    </source>
</evidence>
<proteinExistence type="inferred from homology"/>
<keyword evidence="3" id="KW-0963">Cytoplasm</keyword>
<dbReference type="Pfam" id="PF01501">
    <property type="entry name" value="Glyco_transf_8"/>
    <property type="match status" value="1"/>
</dbReference>
<evidence type="ECO:0000256" key="3">
    <source>
        <dbReference type="ARBA" id="ARBA00022490"/>
    </source>
</evidence>
<comment type="caution">
    <text evidence="15">The sequence shown here is derived from an EMBL/GenBank/DDBJ whole genome shotgun (WGS) entry which is preliminary data.</text>
</comment>
<dbReference type="GO" id="GO:0005737">
    <property type="term" value="C:cytoplasm"/>
    <property type="evidence" value="ECO:0007669"/>
    <property type="project" value="UniProtKB-SubCell"/>
</dbReference>
<comment type="cofactor">
    <cofactor evidence="1">
        <name>Mn(2+)</name>
        <dbReference type="ChEBI" id="CHEBI:29035"/>
    </cofactor>
</comment>
<dbReference type="RefSeq" id="XP_015468977.1">
    <property type="nucleotide sequence ID" value="XM_015610185.1"/>
</dbReference>
<evidence type="ECO:0000256" key="1">
    <source>
        <dbReference type="ARBA" id="ARBA00001936"/>
    </source>
</evidence>
<keyword evidence="16" id="KW-1185">Reference proteome</keyword>
<sequence length="404" mass="45916">MTVAYITLLVNEAYLPGALTVAKVLKKDFKTSHPLAILLDTSQISEKLTKLIEEVYDDIIPIDGSLVTSPVDKLVSQLNRLELAVTFTKILLWKQIKYTKLVYLDCDVLPVQGIDDLFEIEIGSNQIAASPDSGWPDIFNSGVIVLKPSMVVYSELNEFVETEDNTFDGADQGLLNEFFNVASKGLNWVRLPFLYNVTFSQSYQYLPAFDRFFKDIRILHFIGLQKPWMFGGYDRFKEYWWSAFNKHYSPETVQYLLQTTGSGSKGGEASALNIKPSANVWDVESVDSKVQQELPEKTPSIFPWEERRDQAPPTRVFAAFSSHHSSIRPSDNLSRGKKVSKVPLSYKDDIETSSSTTRSKATQSTTRPYHFSERFDPDESLERVSKIPVNLLKKKLEQEKLKNP</sequence>
<evidence type="ECO:0000256" key="8">
    <source>
        <dbReference type="ARBA" id="ARBA00023211"/>
    </source>
</evidence>
<evidence type="ECO:0000256" key="14">
    <source>
        <dbReference type="SAM" id="MobiDB-lite"/>
    </source>
</evidence>
<evidence type="ECO:0000256" key="12">
    <source>
        <dbReference type="ARBA" id="ARBA00052293"/>
    </source>
</evidence>
<evidence type="ECO:0000256" key="4">
    <source>
        <dbReference type="ARBA" id="ARBA00022679"/>
    </source>
</evidence>
<evidence type="ECO:0000256" key="2">
    <source>
        <dbReference type="ARBA" id="ARBA00004496"/>
    </source>
</evidence>
<dbReference type="EC" id="2.4.1.186" evidence="10"/>
<dbReference type="SUPFAM" id="SSF53448">
    <property type="entry name" value="Nucleotide-diphospho-sugar transferases"/>
    <property type="match status" value="1"/>
</dbReference>
<accession>A0A0V1Q2W5</accession>
<evidence type="ECO:0000256" key="7">
    <source>
        <dbReference type="ARBA" id="ARBA00023180"/>
    </source>
</evidence>
<keyword evidence="6" id="KW-0320">Glycogen biosynthesis</keyword>
<feature type="compositionally biased region" description="Polar residues" evidence="14">
    <location>
        <begin position="352"/>
        <end position="367"/>
    </location>
</feature>
<dbReference type="AlphaFoldDB" id="A0A0V1Q2W5"/>
<dbReference type="PANTHER" id="PTHR11183">
    <property type="entry name" value="GLYCOGENIN SUBFAMILY MEMBER"/>
    <property type="match status" value="1"/>
</dbReference>
<dbReference type="InterPro" id="IPR050587">
    <property type="entry name" value="GNT1/Glycosyltrans_8"/>
</dbReference>
<keyword evidence="7" id="KW-0325">Glycoprotein</keyword>
<dbReference type="Proteomes" id="UP000054251">
    <property type="component" value="Unassembled WGS sequence"/>
</dbReference>
<dbReference type="CDD" id="cd02537">
    <property type="entry name" value="GT8_Glycogenin"/>
    <property type="match status" value="1"/>
</dbReference>
<dbReference type="EMBL" id="LMYN01000018">
    <property type="protein sequence ID" value="KSA02875.1"/>
    <property type="molecule type" value="Genomic_DNA"/>
</dbReference>
<dbReference type="GO" id="GO:0046872">
    <property type="term" value="F:metal ion binding"/>
    <property type="evidence" value="ECO:0007669"/>
    <property type="project" value="UniProtKB-KW"/>
</dbReference>
<keyword evidence="4" id="KW-0808">Transferase</keyword>
<evidence type="ECO:0000256" key="13">
    <source>
        <dbReference type="ARBA" id="ARBA00057883"/>
    </source>
</evidence>
<dbReference type="OrthoDB" id="2014201at2759"/>
<comment type="subcellular location">
    <subcellularLocation>
        <location evidence="2">Cytoplasm</location>
    </subcellularLocation>
</comment>
<dbReference type="GeneID" id="26838364"/>
<comment type="catalytic activity">
    <reaction evidence="11">
        <text>[1,4-alpha-D-glucosyl](n)-L-tyrosyl-[glycogenin] + UDP-alpha-D-glucose = [1,4-alpha-D-glucosyl](n+1)-L-tyrosyl-[glycogenin] + UDP + H(+)</text>
        <dbReference type="Rhea" id="RHEA:56560"/>
        <dbReference type="Rhea" id="RHEA-COMP:14606"/>
        <dbReference type="Rhea" id="RHEA-COMP:14607"/>
        <dbReference type="ChEBI" id="CHEBI:15378"/>
        <dbReference type="ChEBI" id="CHEBI:58223"/>
        <dbReference type="ChEBI" id="CHEBI:58885"/>
        <dbReference type="ChEBI" id="CHEBI:140574"/>
        <dbReference type="EC" id="2.4.1.186"/>
    </reaction>
</comment>
<dbReference type="Gene3D" id="3.90.550.10">
    <property type="entry name" value="Spore Coat Polysaccharide Biosynthesis Protein SpsA, Chain A"/>
    <property type="match status" value="1"/>
</dbReference>
<organism evidence="15 16">
    <name type="scientific">Debaryomyces fabryi</name>
    <dbReference type="NCBI Taxonomy" id="58627"/>
    <lineage>
        <taxon>Eukaryota</taxon>
        <taxon>Fungi</taxon>
        <taxon>Dikarya</taxon>
        <taxon>Ascomycota</taxon>
        <taxon>Saccharomycotina</taxon>
        <taxon>Pichiomycetes</taxon>
        <taxon>Debaryomycetaceae</taxon>
        <taxon>Debaryomyces</taxon>
    </lineage>
</organism>
<evidence type="ECO:0000313" key="16">
    <source>
        <dbReference type="Proteomes" id="UP000054251"/>
    </source>
</evidence>
<comment type="similarity">
    <text evidence="9">Belongs to the glycosyltransferase 8 family. Glycogenin subfamily.</text>
</comment>
<evidence type="ECO:0000256" key="6">
    <source>
        <dbReference type="ARBA" id="ARBA00023056"/>
    </source>
</evidence>
<dbReference type="InterPro" id="IPR029044">
    <property type="entry name" value="Nucleotide-diphossugar_trans"/>
</dbReference>
<evidence type="ECO:0000256" key="10">
    <source>
        <dbReference type="ARBA" id="ARBA00038934"/>
    </source>
</evidence>
<comment type="function">
    <text evidence="13">Self-glucosylating initiator of glycogen synthesis. It catalyzes the formation of a short alpha (1,4)-glucosyl chain covalently attached via a glucose 1-O-tyrosyl linkage to internal tyrosine residues and these chains act as primers for the elongation reaction catalyzed by glycogen synthase.</text>
</comment>
<keyword evidence="8" id="KW-0464">Manganese</keyword>
<dbReference type="GO" id="GO:0005978">
    <property type="term" value="P:glycogen biosynthetic process"/>
    <property type="evidence" value="ECO:0007669"/>
    <property type="project" value="UniProtKB-KW"/>
</dbReference>
<dbReference type="InterPro" id="IPR002495">
    <property type="entry name" value="Glyco_trans_8"/>
</dbReference>
<feature type="region of interest" description="Disordered" evidence="14">
    <location>
        <begin position="321"/>
        <end position="380"/>
    </location>
</feature>